<evidence type="ECO:0000256" key="1">
    <source>
        <dbReference type="SAM" id="Phobius"/>
    </source>
</evidence>
<sequence length="147" mass="16585">MTPKDILIPLVILVLQIGIVKWIDLKIKFAVNEAEAIAAIKAIGVRLWSFVIFSAPGVFALIELIKEVSVTKLAIIYLFLFTTGLAFTFSLHWLKEIISIMKESHNVQVQVFDSIKDINGVLNSHNEIINEHTQMLKELLEGEKNQT</sequence>
<feature type="transmembrane region" description="Helical" evidence="1">
    <location>
        <begin position="74"/>
        <end position="94"/>
    </location>
</feature>
<feature type="transmembrane region" description="Helical" evidence="1">
    <location>
        <begin position="43"/>
        <end position="62"/>
    </location>
</feature>
<organism evidence="2 3">
    <name type="scientific">Methyloglobulus morosus KoM1</name>
    <dbReference type="NCBI Taxonomy" id="1116472"/>
    <lineage>
        <taxon>Bacteria</taxon>
        <taxon>Pseudomonadati</taxon>
        <taxon>Pseudomonadota</taxon>
        <taxon>Gammaproteobacteria</taxon>
        <taxon>Methylococcales</taxon>
        <taxon>Methylococcaceae</taxon>
        <taxon>Methyloglobulus</taxon>
    </lineage>
</organism>
<keyword evidence="1" id="KW-0812">Transmembrane</keyword>
<dbReference type="AlphaFoldDB" id="V5E0Z1"/>
<dbReference type="Proteomes" id="UP000017842">
    <property type="component" value="Unassembled WGS sequence"/>
</dbReference>
<evidence type="ECO:0000313" key="2">
    <source>
        <dbReference type="EMBL" id="ESS73221.1"/>
    </source>
</evidence>
<reference evidence="2 3" key="1">
    <citation type="journal article" date="2013" name="Genome Announc.">
        <title>Draft Genome Sequence of the Methanotrophic Gammaproteobacterium Methyloglobulus morosus DSM 22980 Strain KoM1.</title>
        <authorList>
            <person name="Poehlein A."/>
            <person name="Deutzmann J.S."/>
            <person name="Daniel R."/>
            <person name="Simeonova D.D."/>
        </authorList>
    </citation>
    <scope>NUCLEOTIDE SEQUENCE [LARGE SCALE GENOMIC DNA]</scope>
    <source>
        <strain evidence="2 3">KoM1</strain>
    </source>
</reference>
<keyword evidence="3" id="KW-1185">Reference proteome</keyword>
<name>V5E0Z1_9GAMM</name>
<comment type="caution">
    <text evidence="2">The sequence shown here is derived from an EMBL/GenBank/DDBJ whole genome shotgun (WGS) entry which is preliminary data.</text>
</comment>
<keyword evidence="1" id="KW-1133">Transmembrane helix</keyword>
<feature type="transmembrane region" description="Helical" evidence="1">
    <location>
        <begin position="6"/>
        <end position="23"/>
    </location>
</feature>
<evidence type="ECO:0000313" key="3">
    <source>
        <dbReference type="Proteomes" id="UP000017842"/>
    </source>
</evidence>
<dbReference type="EMBL" id="AYLO01000030">
    <property type="protein sequence ID" value="ESS73221.1"/>
    <property type="molecule type" value="Genomic_DNA"/>
</dbReference>
<keyword evidence="1" id="KW-0472">Membrane</keyword>
<protein>
    <submittedName>
        <fullName evidence="2">Uncharacterized protein</fullName>
    </submittedName>
</protein>
<dbReference type="RefSeq" id="WP_023493804.1">
    <property type="nucleotide sequence ID" value="NZ_AYLO01000030.1"/>
</dbReference>
<gene>
    <name evidence="2" type="ORF">MGMO_30c00160</name>
</gene>
<proteinExistence type="predicted"/>
<accession>V5E0Z1</accession>